<feature type="compositionally biased region" description="Basic and acidic residues" evidence="6">
    <location>
        <begin position="110"/>
        <end position="119"/>
    </location>
</feature>
<dbReference type="Pfam" id="PF04082">
    <property type="entry name" value="Fungal_trans"/>
    <property type="match status" value="1"/>
</dbReference>
<keyword evidence="7" id="KW-0472">Membrane</keyword>
<dbReference type="STRING" id="2070753.A0A3A2ZS60"/>
<keyword evidence="10" id="KW-1185">Reference proteome</keyword>
<dbReference type="CDD" id="cd12148">
    <property type="entry name" value="fungal_TF_MHR"/>
    <property type="match status" value="1"/>
</dbReference>
<evidence type="ECO:0000259" key="8">
    <source>
        <dbReference type="PROSITE" id="PS50048"/>
    </source>
</evidence>
<dbReference type="InterPro" id="IPR001138">
    <property type="entry name" value="Zn2Cys6_DnaBD"/>
</dbReference>
<keyword evidence="7" id="KW-0812">Transmembrane</keyword>
<evidence type="ECO:0000256" key="4">
    <source>
        <dbReference type="ARBA" id="ARBA00023163"/>
    </source>
</evidence>
<dbReference type="InterPro" id="IPR050987">
    <property type="entry name" value="AtrR-like"/>
</dbReference>
<dbReference type="Gene3D" id="4.10.240.10">
    <property type="entry name" value="Zn(2)-C6 fungal-type DNA-binding domain"/>
    <property type="match status" value="1"/>
</dbReference>
<evidence type="ECO:0000256" key="6">
    <source>
        <dbReference type="SAM" id="MobiDB-lite"/>
    </source>
</evidence>
<sequence length="411" mass="45758">MATTGDNEGTTQRKTRAPYIQRACIECKRRKQRCSGHDPCKNCQSRFVRCNYGNGDSLQNQPVDAGDLRAVTSQVQSLNDLVKSMQTEIQSLKEFTGIEKTASEGGSHWGKHDTFGDRLSKKRRLQPPTTLPVSPPRGHDPPYQGLTSAEYSIKLTSLKLAQLQNPSGTRSPNLDACYDREGARDRDKEEGNEAQASRRYEQARLEQVSVQVFTEISHPRARELVILYSEAVGSLHPVVNIPTVLDCVDCLYARLNEARKTNKTPIGRYDVIVIRLILAIALLSEQNQSSALIASCYEGVGEELNSILSSEMVSLRGVILLLLGAIYHLFCNRIRMAWRLCGTSASLAMELGLHHPETLQKAFPDELERSKALRVIWSIFVLDHGWSAALGLPRNMDDTALDNTQLVPVCL</sequence>
<keyword evidence="4" id="KW-0804">Transcription</keyword>
<gene>
    <name evidence="9" type="ORF">PHISCL_01663</name>
</gene>
<feature type="transmembrane region" description="Helical" evidence="7">
    <location>
        <begin position="313"/>
        <end position="330"/>
    </location>
</feature>
<evidence type="ECO:0000313" key="9">
    <source>
        <dbReference type="EMBL" id="RJE25978.1"/>
    </source>
</evidence>
<dbReference type="Pfam" id="PF00172">
    <property type="entry name" value="Zn_clus"/>
    <property type="match status" value="1"/>
</dbReference>
<evidence type="ECO:0000256" key="5">
    <source>
        <dbReference type="ARBA" id="ARBA00023242"/>
    </source>
</evidence>
<feature type="domain" description="Zn(2)-C6 fungal-type" evidence="8">
    <location>
        <begin position="23"/>
        <end position="52"/>
    </location>
</feature>
<dbReference type="CDD" id="cd00067">
    <property type="entry name" value="GAL4"/>
    <property type="match status" value="1"/>
</dbReference>
<evidence type="ECO:0000256" key="3">
    <source>
        <dbReference type="ARBA" id="ARBA00023125"/>
    </source>
</evidence>
<dbReference type="PROSITE" id="PS50048">
    <property type="entry name" value="ZN2_CY6_FUNGAL_2"/>
    <property type="match status" value="1"/>
</dbReference>
<keyword evidence="1" id="KW-0479">Metal-binding</keyword>
<dbReference type="PANTHER" id="PTHR46910:SF13">
    <property type="entry name" value="SPECIFIC TRANSCRIPTION FACTOR, PUTATIVE (AFU_ORTHOLOGUE AFUA_4G06190)-RELATED"/>
    <property type="match status" value="1"/>
</dbReference>
<comment type="caution">
    <text evidence="9">The sequence shown here is derived from an EMBL/GenBank/DDBJ whole genome shotgun (WGS) entry which is preliminary data.</text>
</comment>
<dbReference type="GO" id="GO:0003677">
    <property type="term" value="F:DNA binding"/>
    <property type="evidence" value="ECO:0007669"/>
    <property type="project" value="UniProtKB-KW"/>
</dbReference>
<dbReference type="InterPro" id="IPR007219">
    <property type="entry name" value="XnlR_reg_dom"/>
</dbReference>
<dbReference type="GO" id="GO:0006351">
    <property type="term" value="P:DNA-templated transcription"/>
    <property type="evidence" value="ECO:0007669"/>
    <property type="project" value="InterPro"/>
</dbReference>
<feature type="compositionally biased region" description="Basic and acidic residues" evidence="6">
    <location>
        <begin position="177"/>
        <end position="200"/>
    </location>
</feature>
<feature type="region of interest" description="Disordered" evidence="6">
    <location>
        <begin position="102"/>
        <end position="146"/>
    </location>
</feature>
<protein>
    <recommendedName>
        <fullName evidence="8">Zn(2)-C6 fungal-type domain-containing protein</fullName>
    </recommendedName>
</protein>
<dbReference type="SMART" id="SM00066">
    <property type="entry name" value="GAL4"/>
    <property type="match status" value="1"/>
</dbReference>
<dbReference type="SUPFAM" id="SSF57701">
    <property type="entry name" value="Zn2/Cys6 DNA-binding domain"/>
    <property type="match status" value="1"/>
</dbReference>
<dbReference type="EMBL" id="MVGC01000032">
    <property type="protein sequence ID" value="RJE25978.1"/>
    <property type="molecule type" value="Genomic_DNA"/>
</dbReference>
<name>A0A3A2ZS60_9EURO</name>
<dbReference type="PANTHER" id="PTHR46910">
    <property type="entry name" value="TRANSCRIPTION FACTOR PDR1"/>
    <property type="match status" value="1"/>
</dbReference>
<dbReference type="PROSITE" id="PS00463">
    <property type="entry name" value="ZN2_CY6_FUNGAL_1"/>
    <property type="match status" value="1"/>
</dbReference>
<dbReference type="GO" id="GO:0000981">
    <property type="term" value="F:DNA-binding transcription factor activity, RNA polymerase II-specific"/>
    <property type="evidence" value="ECO:0007669"/>
    <property type="project" value="InterPro"/>
</dbReference>
<evidence type="ECO:0000256" key="1">
    <source>
        <dbReference type="ARBA" id="ARBA00022723"/>
    </source>
</evidence>
<accession>A0A3A2ZS60</accession>
<dbReference type="AlphaFoldDB" id="A0A3A2ZS60"/>
<evidence type="ECO:0000256" key="7">
    <source>
        <dbReference type="SAM" id="Phobius"/>
    </source>
</evidence>
<dbReference type="GO" id="GO:0008270">
    <property type="term" value="F:zinc ion binding"/>
    <property type="evidence" value="ECO:0007669"/>
    <property type="project" value="InterPro"/>
</dbReference>
<keyword evidence="3" id="KW-0238">DNA-binding</keyword>
<dbReference type="OrthoDB" id="2123952at2759"/>
<evidence type="ECO:0000256" key="2">
    <source>
        <dbReference type="ARBA" id="ARBA00023015"/>
    </source>
</evidence>
<keyword evidence="7" id="KW-1133">Transmembrane helix</keyword>
<proteinExistence type="predicted"/>
<keyword evidence="2" id="KW-0805">Transcription regulation</keyword>
<dbReference type="InterPro" id="IPR036864">
    <property type="entry name" value="Zn2-C6_fun-type_DNA-bd_sf"/>
</dbReference>
<organism evidence="9 10">
    <name type="scientific">Aspergillus sclerotialis</name>
    <dbReference type="NCBI Taxonomy" id="2070753"/>
    <lineage>
        <taxon>Eukaryota</taxon>
        <taxon>Fungi</taxon>
        <taxon>Dikarya</taxon>
        <taxon>Ascomycota</taxon>
        <taxon>Pezizomycotina</taxon>
        <taxon>Eurotiomycetes</taxon>
        <taxon>Eurotiomycetidae</taxon>
        <taxon>Eurotiales</taxon>
        <taxon>Aspergillaceae</taxon>
        <taxon>Aspergillus</taxon>
        <taxon>Aspergillus subgen. Polypaecilum</taxon>
    </lineage>
</organism>
<feature type="region of interest" description="Disordered" evidence="6">
    <location>
        <begin position="164"/>
        <end position="200"/>
    </location>
</feature>
<reference evidence="10" key="1">
    <citation type="submission" date="2017-02" db="EMBL/GenBank/DDBJ databases">
        <authorList>
            <person name="Tafer H."/>
            <person name="Lopandic K."/>
        </authorList>
    </citation>
    <scope>NUCLEOTIDE SEQUENCE [LARGE SCALE GENOMIC DNA]</scope>
    <source>
        <strain evidence="10">CBS 366.77</strain>
    </source>
</reference>
<keyword evidence="5" id="KW-0539">Nucleus</keyword>
<dbReference type="SMART" id="SM00906">
    <property type="entry name" value="Fungal_trans"/>
    <property type="match status" value="1"/>
</dbReference>
<evidence type="ECO:0000313" key="10">
    <source>
        <dbReference type="Proteomes" id="UP000266188"/>
    </source>
</evidence>
<dbReference type="Proteomes" id="UP000266188">
    <property type="component" value="Unassembled WGS sequence"/>
</dbReference>